<gene>
    <name evidence="1" type="ORF">ASJ80_13740</name>
</gene>
<name>A0A2A2H9A4_METBR</name>
<evidence type="ECO:0000313" key="2">
    <source>
        <dbReference type="Proteomes" id="UP000217784"/>
    </source>
</evidence>
<sequence length="113" mass="13656">MLKFEGIKEFDIEKLDKGSNISRDFQLIFREDMLTEEECEIVEKKLNKHDFHIKDENIEIEVIYNIDLDTAVISFTVYCPLMHLNQISEEKISNFIDKHKTNFEEYYKRVKPY</sequence>
<dbReference type="EMBL" id="LMVM01000001">
    <property type="protein sequence ID" value="PAV05916.1"/>
    <property type="molecule type" value="Genomic_DNA"/>
</dbReference>
<dbReference type="RefSeq" id="WP_069583370.1">
    <property type="nucleotide sequence ID" value="NZ_LMVM01000001.1"/>
</dbReference>
<dbReference type="AlphaFoldDB" id="A0A2A2H9A4"/>
<accession>A0A2A2H9A4</accession>
<comment type="caution">
    <text evidence="1">The sequence shown here is derived from an EMBL/GenBank/DDBJ whole genome shotgun (WGS) entry which is preliminary data.</text>
</comment>
<reference evidence="1 2" key="1">
    <citation type="journal article" date="2017" name="BMC Genomics">
        <title>Genomic analysis of methanogenic archaea reveals a shift towards energy conservation.</title>
        <authorList>
            <person name="Gilmore S.P."/>
            <person name="Henske J.K."/>
            <person name="Sexton J.A."/>
            <person name="Solomon K.V."/>
            <person name="Seppala S."/>
            <person name="Yoo J.I."/>
            <person name="Huyett L.M."/>
            <person name="Pressman A."/>
            <person name="Cogan J.Z."/>
            <person name="Kivenson V."/>
            <person name="Peng X."/>
            <person name="Tan Y."/>
            <person name="Valentine D.L."/>
            <person name="O'Malley M.A."/>
        </authorList>
    </citation>
    <scope>NUCLEOTIDE SEQUENCE [LARGE SCALE GENOMIC DNA]</scope>
    <source>
        <strain evidence="1 2">M.o.H.</strain>
    </source>
</reference>
<keyword evidence="2" id="KW-1185">Reference proteome</keyword>
<evidence type="ECO:0000313" key="1">
    <source>
        <dbReference type="EMBL" id="PAV05916.1"/>
    </source>
</evidence>
<dbReference type="OrthoDB" id="372668at2157"/>
<dbReference type="Proteomes" id="UP000217784">
    <property type="component" value="Unassembled WGS sequence"/>
</dbReference>
<protein>
    <submittedName>
        <fullName evidence="1">Uncharacterized protein</fullName>
    </submittedName>
</protein>
<organism evidence="1 2">
    <name type="scientific">Methanobacterium bryantii</name>
    <dbReference type="NCBI Taxonomy" id="2161"/>
    <lineage>
        <taxon>Archaea</taxon>
        <taxon>Methanobacteriati</taxon>
        <taxon>Methanobacteriota</taxon>
        <taxon>Methanomada group</taxon>
        <taxon>Methanobacteria</taxon>
        <taxon>Methanobacteriales</taxon>
        <taxon>Methanobacteriaceae</taxon>
        <taxon>Methanobacterium</taxon>
    </lineage>
</organism>
<proteinExistence type="predicted"/>